<comment type="caution">
    <text evidence="2">The sequence shown here is derived from an EMBL/GenBank/DDBJ whole genome shotgun (WGS) entry which is preliminary data.</text>
</comment>
<gene>
    <name evidence="2" type="ORF">TEA_016448</name>
</gene>
<proteinExistence type="predicted"/>
<dbReference type="AlphaFoldDB" id="A0A4V3WIU6"/>
<name>A0A4V3WIU6_CAMSN</name>
<feature type="compositionally biased region" description="Low complexity" evidence="1">
    <location>
        <begin position="31"/>
        <end position="54"/>
    </location>
</feature>
<reference evidence="2 3" key="1">
    <citation type="journal article" date="2018" name="Proc. Natl. Acad. Sci. U.S.A.">
        <title>Draft genome sequence of Camellia sinensis var. sinensis provides insights into the evolution of the tea genome and tea quality.</title>
        <authorList>
            <person name="Wei C."/>
            <person name="Yang H."/>
            <person name="Wang S."/>
            <person name="Zhao J."/>
            <person name="Liu C."/>
            <person name="Gao L."/>
            <person name="Xia E."/>
            <person name="Lu Y."/>
            <person name="Tai Y."/>
            <person name="She G."/>
            <person name="Sun J."/>
            <person name="Cao H."/>
            <person name="Tong W."/>
            <person name="Gao Q."/>
            <person name="Li Y."/>
            <person name="Deng W."/>
            <person name="Jiang X."/>
            <person name="Wang W."/>
            <person name="Chen Q."/>
            <person name="Zhang S."/>
            <person name="Li H."/>
            <person name="Wu J."/>
            <person name="Wang P."/>
            <person name="Li P."/>
            <person name="Shi C."/>
            <person name="Zheng F."/>
            <person name="Jian J."/>
            <person name="Huang B."/>
            <person name="Shan D."/>
            <person name="Shi M."/>
            <person name="Fang C."/>
            <person name="Yue Y."/>
            <person name="Li F."/>
            <person name="Li D."/>
            <person name="Wei S."/>
            <person name="Han B."/>
            <person name="Jiang C."/>
            <person name="Yin Y."/>
            <person name="Xia T."/>
            <person name="Zhang Z."/>
            <person name="Bennetzen J.L."/>
            <person name="Zhao S."/>
            <person name="Wan X."/>
        </authorList>
    </citation>
    <scope>NUCLEOTIDE SEQUENCE [LARGE SCALE GENOMIC DNA]</scope>
    <source>
        <strain evidence="3">cv. Shuchazao</strain>
        <tissue evidence="2">Leaf</tissue>
    </source>
</reference>
<keyword evidence="3" id="KW-1185">Reference proteome</keyword>
<dbReference type="PANTHER" id="PTHR33696">
    <property type="entry name" value="T22J18.15-RELATED"/>
    <property type="match status" value="1"/>
</dbReference>
<feature type="region of interest" description="Disordered" evidence="1">
    <location>
        <begin position="1"/>
        <end position="56"/>
    </location>
</feature>
<dbReference type="Proteomes" id="UP000306102">
    <property type="component" value="Unassembled WGS sequence"/>
</dbReference>
<protein>
    <submittedName>
        <fullName evidence="2">Uncharacterized protein</fullName>
    </submittedName>
</protein>
<evidence type="ECO:0000256" key="1">
    <source>
        <dbReference type="SAM" id="MobiDB-lite"/>
    </source>
</evidence>
<evidence type="ECO:0000313" key="2">
    <source>
        <dbReference type="EMBL" id="THF94516.1"/>
    </source>
</evidence>
<evidence type="ECO:0000313" key="3">
    <source>
        <dbReference type="Proteomes" id="UP000306102"/>
    </source>
</evidence>
<feature type="compositionally biased region" description="Polar residues" evidence="1">
    <location>
        <begin position="1"/>
        <end position="19"/>
    </location>
</feature>
<sequence>MSSTSTFNGHSKIAPNNTDTPFSPPLRPSSRRTPSFSSSPSLSSNSSSSSTSSFFHHDSPLFSPSTPLRSFLGVPFSWEKLPGIPKKQLSKKIDPSLSLLPLPPAGTPTPSSFSSKKINSNFHQNSPLRKKNFTSESFRREIDPFFMALMECSKDDHDHDHDDQQNPIGSFNLWKSSKVTRTLSDRFGFINMYTSCKSTCPVSESVIYIPRSGRS</sequence>
<dbReference type="PANTHER" id="PTHR33696:SF1">
    <property type="entry name" value="T22J18.15"/>
    <property type="match status" value="1"/>
</dbReference>
<dbReference type="EMBL" id="SDRB02013634">
    <property type="protein sequence ID" value="THF94516.1"/>
    <property type="molecule type" value="Genomic_DNA"/>
</dbReference>
<accession>A0A4V3WIU6</accession>
<organism evidence="2 3">
    <name type="scientific">Camellia sinensis var. sinensis</name>
    <name type="common">China tea</name>
    <dbReference type="NCBI Taxonomy" id="542762"/>
    <lineage>
        <taxon>Eukaryota</taxon>
        <taxon>Viridiplantae</taxon>
        <taxon>Streptophyta</taxon>
        <taxon>Embryophyta</taxon>
        <taxon>Tracheophyta</taxon>
        <taxon>Spermatophyta</taxon>
        <taxon>Magnoliopsida</taxon>
        <taxon>eudicotyledons</taxon>
        <taxon>Gunneridae</taxon>
        <taxon>Pentapetalae</taxon>
        <taxon>asterids</taxon>
        <taxon>Ericales</taxon>
        <taxon>Theaceae</taxon>
        <taxon>Camellia</taxon>
    </lineage>
</organism>